<evidence type="ECO:0000313" key="3">
    <source>
        <dbReference type="EMBL" id="KAK2940173.1"/>
    </source>
</evidence>
<feature type="signal peptide" evidence="2">
    <location>
        <begin position="1"/>
        <end position="24"/>
    </location>
</feature>
<evidence type="ECO:0000313" key="4">
    <source>
        <dbReference type="EMBL" id="KAK2940189.1"/>
    </source>
</evidence>
<evidence type="ECO:0000313" key="8">
    <source>
        <dbReference type="Proteomes" id="UP001281761"/>
    </source>
</evidence>
<protein>
    <submittedName>
        <fullName evidence="6">Uncharacterized protein</fullName>
    </submittedName>
</protein>
<sequence length="121" mass="13724">MLCHQLKLILLPSLPLILHPPTQKHNGVHQIPNMRIRVPLSIEIWWRLDIVVGVTRSVSSFETLRLSPPLLVLVVVALLSLPLPLSTCLFLSIFLLLLPFSLLNHEHIGSFHPARISIRQE</sequence>
<keyword evidence="1" id="KW-0472">Membrane</keyword>
<dbReference type="EMBL" id="JARBJD010000726">
    <property type="protein sequence ID" value="KAK2940173.1"/>
    <property type="molecule type" value="Genomic_DNA"/>
</dbReference>
<name>A0ABQ9WV76_9EUKA</name>
<feature type="transmembrane region" description="Helical" evidence="1">
    <location>
        <begin position="70"/>
        <end position="98"/>
    </location>
</feature>
<evidence type="ECO:0000313" key="7">
    <source>
        <dbReference type="EMBL" id="KAK2964703.1"/>
    </source>
</evidence>
<evidence type="ECO:0000313" key="6">
    <source>
        <dbReference type="EMBL" id="KAK2942627.1"/>
    </source>
</evidence>
<keyword evidence="2" id="KW-0732">Signal</keyword>
<keyword evidence="1" id="KW-0812">Transmembrane</keyword>
<dbReference type="Proteomes" id="UP001281761">
    <property type="component" value="Unassembled WGS sequence"/>
</dbReference>
<keyword evidence="1" id="KW-1133">Transmembrane helix</keyword>
<organism evidence="6 8">
    <name type="scientific">Blattamonas nauphoetae</name>
    <dbReference type="NCBI Taxonomy" id="2049346"/>
    <lineage>
        <taxon>Eukaryota</taxon>
        <taxon>Metamonada</taxon>
        <taxon>Preaxostyla</taxon>
        <taxon>Oxymonadida</taxon>
        <taxon>Blattamonas</taxon>
    </lineage>
</organism>
<evidence type="ECO:0000313" key="5">
    <source>
        <dbReference type="EMBL" id="KAK2941115.1"/>
    </source>
</evidence>
<dbReference type="EMBL" id="JARBJD010000547">
    <property type="protein sequence ID" value="KAK2941115.1"/>
    <property type="molecule type" value="Genomic_DNA"/>
</dbReference>
<keyword evidence="8" id="KW-1185">Reference proteome</keyword>
<feature type="chain" id="PRO_5045031291" evidence="2">
    <location>
        <begin position="25"/>
        <end position="121"/>
    </location>
</feature>
<gene>
    <name evidence="6" type="ORF">BLNAU_22445</name>
    <name evidence="5" type="ORF">BLNAU_23970</name>
    <name evidence="4" type="ORF">BLNAU_24902</name>
    <name evidence="3" type="ORF">BLNAU_24914</name>
    <name evidence="7" type="ORF">BLNAU_3</name>
</gene>
<evidence type="ECO:0000256" key="2">
    <source>
        <dbReference type="SAM" id="SignalP"/>
    </source>
</evidence>
<evidence type="ECO:0000256" key="1">
    <source>
        <dbReference type="SAM" id="Phobius"/>
    </source>
</evidence>
<comment type="caution">
    <text evidence="6">The sequence shown here is derived from an EMBL/GenBank/DDBJ whole genome shotgun (WGS) entry which is preliminary data.</text>
</comment>
<dbReference type="EMBL" id="JARBJD010000001">
    <property type="protein sequence ID" value="KAK2964703.1"/>
    <property type="molecule type" value="Genomic_DNA"/>
</dbReference>
<accession>A0ABQ9WV76</accession>
<proteinExistence type="predicted"/>
<reference evidence="6 8" key="1">
    <citation type="journal article" date="2022" name="bioRxiv">
        <title>Genomics of Preaxostyla Flagellates Illuminates Evolutionary Transitions and the Path Towards Mitochondrial Loss.</title>
        <authorList>
            <person name="Novak L.V.F."/>
            <person name="Treitli S.C."/>
            <person name="Pyrih J."/>
            <person name="Halakuc P."/>
            <person name="Pipaliya S.V."/>
            <person name="Vacek V."/>
            <person name="Brzon O."/>
            <person name="Soukal P."/>
            <person name="Eme L."/>
            <person name="Dacks J.B."/>
            <person name="Karnkowska A."/>
            <person name="Elias M."/>
            <person name="Hampl V."/>
        </authorList>
    </citation>
    <scope>NUCLEOTIDE SEQUENCE [LARGE SCALE GENOMIC DNA]</scope>
    <source>
        <strain evidence="6">NAU3</strain>
        <tissue evidence="6">Gut</tissue>
    </source>
</reference>
<dbReference type="EMBL" id="JARBJD010000394">
    <property type="protein sequence ID" value="KAK2942627.1"/>
    <property type="molecule type" value="Genomic_DNA"/>
</dbReference>
<dbReference type="EMBL" id="JARBJD010000723">
    <property type="protein sequence ID" value="KAK2940189.1"/>
    <property type="molecule type" value="Genomic_DNA"/>
</dbReference>